<keyword evidence="2 7" id="KW-0813">Transport</keyword>
<name>A0A934V7D6_9PSEU</name>
<feature type="transmembrane region" description="Helical" evidence="7">
    <location>
        <begin position="51"/>
        <end position="76"/>
    </location>
</feature>
<feature type="transmembrane region" description="Helical" evidence="7">
    <location>
        <begin position="180"/>
        <end position="203"/>
    </location>
</feature>
<evidence type="ECO:0000256" key="5">
    <source>
        <dbReference type="ARBA" id="ARBA00022989"/>
    </source>
</evidence>
<organism evidence="9 10">
    <name type="scientific">Prauserella cavernicola</name>
    <dbReference type="NCBI Taxonomy" id="2800127"/>
    <lineage>
        <taxon>Bacteria</taxon>
        <taxon>Bacillati</taxon>
        <taxon>Actinomycetota</taxon>
        <taxon>Actinomycetes</taxon>
        <taxon>Pseudonocardiales</taxon>
        <taxon>Pseudonocardiaceae</taxon>
        <taxon>Prauserella</taxon>
    </lineage>
</organism>
<comment type="subcellular location">
    <subcellularLocation>
        <location evidence="1 7">Cell membrane</location>
        <topology evidence="1 7">Multi-pass membrane protein</topology>
    </subcellularLocation>
</comment>
<dbReference type="Proteomes" id="UP000635245">
    <property type="component" value="Unassembled WGS sequence"/>
</dbReference>
<dbReference type="Pfam" id="PF00528">
    <property type="entry name" value="BPD_transp_1"/>
    <property type="match status" value="1"/>
</dbReference>
<evidence type="ECO:0000313" key="9">
    <source>
        <dbReference type="EMBL" id="MBK1786628.1"/>
    </source>
</evidence>
<dbReference type="EMBL" id="JAENJH010000004">
    <property type="protein sequence ID" value="MBK1786628.1"/>
    <property type="molecule type" value="Genomic_DNA"/>
</dbReference>
<reference evidence="9" key="1">
    <citation type="submission" date="2020-12" db="EMBL/GenBank/DDBJ databases">
        <title>Prauserella sp. ASG 168, a novel actinomycete isolated from cave rock.</title>
        <authorList>
            <person name="Suriyachadkun C."/>
        </authorList>
    </citation>
    <scope>NUCLEOTIDE SEQUENCE</scope>
    <source>
        <strain evidence="9">ASG 168</strain>
    </source>
</reference>
<evidence type="ECO:0000259" key="8">
    <source>
        <dbReference type="PROSITE" id="PS50928"/>
    </source>
</evidence>
<dbReference type="InterPro" id="IPR000515">
    <property type="entry name" value="MetI-like"/>
</dbReference>
<sequence>MEAVWNNLGYMLGGLSFSGGIAAVSMVGSLLLGTVLAVLRLSERRWARYPAVVLIEGARSVPLVLFIFFTYFMIAAQGYDVSAFWSCCVALTIYIGAYVAEIVRGGIQSIDPGQTEAARATGLSTYSALRHIVLPQAVRRMMPALVSQMIVLIKDTSVATIIGVPEFFTRVLEANARSLAYPFQLLLFAAAVYFVICYSLSLLSRRLELTVS</sequence>
<dbReference type="PROSITE" id="PS50928">
    <property type="entry name" value="ABC_TM1"/>
    <property type="match status" value="1"/>
</dbReference>
<accession>A0A934V7D6</accession>
<comment type="similarity">
    <text evidence="7">Belongs to the binding-protein-dependent transport system permease family.</text>
</comment>
<feature type="transmembrane region" description="Helical" evidence="7">
    <location>
        <begin position="82"/>
        <end position="100"/>
    </location>
</feature>
<dbReference type="AlphaFoldDB" id="A0A934V7D6"/>
<evidence type="ECO:0000256" key="3">
    <source>
        <dbReference type="ARBA" id="ARBA00022475"/>
    </source>
</evidence>
<dbReference type="NCBIfam" id="TIGR01726">
    <property type="entry name" value="HEQRo_perm_3TM"/>
    <property type="match status" value="1"/>
</dbReference>
<evidence type="ECO:0000256" key="2">
    <source>
        <dbReference type="ARBA" id="ARBA00022448"/>
    </source>
</evidence>
<dbReference type="InterPro" id="IPR043429">
    <property type="entry name" value="ArtM/GltK/GlnP/TcyL/YhdX-like"/>
</dbReference>
<dbReference type="GO" id="GO:0006865">
    <property type="term" value="P:amino acid transport"/>
    <property type="evidence" value="ECO:0007669"/>
    <property type="project" value="TreeGrafter"/>
</dbReference>
<evidence type="ECO:0000256" key="6">
    <source>
        <dbReference type="ARBA" id="ARBA00023136"/>
    </source>
</evidence>
<dbReference type="CDD" id="cd06261">
    <property type="entry name" value="TM_PBP2"/>
    <property type="match status" value="1"/>
</dbReference>
<protein>
    <submittedName>
        <fullName evidence="9">Amino acid ABC transporter permease</fullName>
    </submittedName>
</protein>
<comment type="caution">
    <text evidence="9">The sequence shown here is derived from an EMBL/GenBank/DDBJ whole genome shotgun (WGS) entry which is preliminary data.</text>
</comment>
<dbReference type="Gene3D" id="1.10.3720.10">
    <property type="entry name" value="MetI-like"/>
    <property type="match status" value="1"/>
</dbReference>
<dbReference type="PANTHER" id="PTHR30614">
    <property type="entry name" value="MEMBRANE COMPONENT OF AMINO ACID ABC TRANSPORTER"/>
    <property type="match status" value="1"/>
</dbReference>
<evidence type="ECO:0000256" key="1">
    <source>
        <dbReference type="ARBA" id="ARBA00004651"/>
    </source>
</evidence>
<feature type="domain" description="ABC transmembrane type-1" evidence="8">
    <location>
        <begin position="15"/>
        <end position="204"/>
    </location>
</feature>
<keyword evidence="4 7" id="KW-0812">Transmembrane</keyword>
<dbReference type="InterPro" id="IPR035906">
    <property type="entry name" value="MetI-like_sf"/>
</dbReference>
<evidence type="ECO:0000256" key="4">
    <source>
        <dbReference type="ARBA" id="ARBA00022692"/>
    </source>
</evidence>
<proteinExistence type="inferred from homology"/>
<dbReference type="PANTHER" id="PTHR30614:SF21">
    <property type="entry name" value="AMINO ACID ABC TRANSPORTER PERMEASE"/>
    <property type="match status" value="1"/>
</dbReference>
<evidence type="ECO:0000256" key="7">
    <source>
        <dbReference type="RuleBase" id="RU363032"/>
    </source>
</evidence>
<keyword evidence="3" id="KW-1003">Cell membrane</keyword>
<evidence type="ECO:0000313" key="10">
    <source>
        <dbReference type="Proteomes" id="UP000635245"/>
    </source>
</evidence>
<dbReference type="RefSeq" id="WP_200320240.1">
    <property type="nucleotide sequence ID" value="NZ_JAENJH010000004.1"/>
</dbReference>
<keyword evidence="10" id="KW-1185">Reference proteome</keyword>
<keyword evidence="5 7" id="KW-1133">Transmembrane helix</keyword>
<dbReference type="InterPro" id="IPR010065">
    <property type="entry name" value="AA_ABC_transptr_permease_3TM"/>
</dbReference>
<feature type="transmembrane region" description="Helical" evidence="7">
    <location>
        <begin position="20"/>
        <end position="39"/>
    </location>
</feature>
<dbReference type="GO" id="GO:0022857">
    <property type="term" value="F:transmembrane transporter activity"/>
    <property type="evidence" value="ECO:0007669"/>
    <property type="project" value="InterPro"/>
</dbReference>
<gene>
    <name evidence="9" type="ORF">JHE00_20050</name>
</gene>
<feature type="transmembrane region" description="Helical" evidence="7">
    <location>
        <begin position="149"/>
        <end position="168"/>
    </location>
</feature>
<dbReference type="GO" id="GO:0043190">
    <property type="term" value="C:ATP-binding cassette (ABC) transporter complex"/>
    <property type="evidence" value="ECO:0007669"/>
    <property type="project" value="InterPro"/>
</dbReference>
<dbReference type="SUPFAM" id="SSF161098">
    <property type="entry name" value="MetI-like"/>
    <property type="match status" value="1"/>
</dbReference>
<keyword evidence="6 7" id="KW-0472">Membrane</keyword>